<protein>
    <submittedName>
        <fullName evidence="2">Uncharacterized protein</fullName>
    </submittedName>
</protein>
<gene>
    <name evidence="2" type="ORF">F5147DRAFT_758226</name>
</gene>
<sequence>MQLIKAPDILPTIMNHYTAALPCFGLSELVFLPFVGTLAFHGAESLCFDVLCFLPALPATTMSSACHPDGSLKDASEMEWYNDIDDDSPMLPLAPAPTPAPTHNGNLNSFIRCLGRAIKPMEKIRETANNVPAKRSALGPPPQRAPAPKRAFSRTSSKEDEDAEEEAPLLEDFTDDEDENEHEHDEAYQKTKKLGDQDREDRKSLKKDERSADLTTVFTLEKGRINPHTQESEDGWWCEGFVMHDRAIPQGCKTADMACSQATLDASLPPKVPAFTKSGLMDYIVELIVAEDEAFQLVDKGPFRRLLQYLRPSLSDRDIPHFARSIDPSGDKWNPIERRVQ</sequence>
<dbReference type="GeneID" id="64702655"/>
<dbReference type="RefSeq" id="XP_041297741.1">
    <property type="nucleotide sequence ID" value="XM_041440396.1"/>
</dbReference>
<proteinExistence type="predicted"/>
<keyword evidence="3" id="KW-1185">Reference proteome</keyword>
<feature type="compositionally biased region" description="Basic and acidic residues" evidence="1">
    <location>
        <begin position="181"/>
        <end position="208"/>
    </location>
</feature>
<evidence type="ECO:0000313" key="2">
    <source>
        <dbReference type="EMBL" id="KAG2116642.1"/>
    </source>
</evidence>
<comment type="caution">
    <text evidence="2">The sequence shown here is derived from an EMBL/GenBank/DDBJ whole genome shotgun (WGS) entry which is preliminary data.</text>
</comment>
<feature type="region of interest" description="Disordered" evidence="1">
    <location>
        <begin position="129"/>
        <end position="208"/>
    </location>
</feature>
<organism evidence="2 3">
    <name type="scientific">Suillus discolor</name>
    <dbReference type="NCBI Taxonomy" id="1912936"/>
    <lineage>
        <taxon>Eukaryota</taxon>
        <taxon>Fungi</taxon>
        <taxon>Dikarya</taxon>
        <taxon>Basidiomycota</taxon>
        <taxon>Agaricomycotina</taxon>
        <taxon>Agaricomycetes</taxon>
        <taxon>Agaricomycetidae</taxon>
        <taxon>Boletales</taxon>
        <taxon>Suillineae</taxon>
        <taxon>Suillaceae</taxon>
        <taxon>Suillus</taxon>
    </lineage>
</organism>
<accession>A0A9P7FF72</accession>
<feature type="compositionally biased region" description="Acidic residues" evidence="1">
    <location>
        <begin position="159"/>
        <end position="180"/>
    </location>
</feature>
<evidence type="ECO:0000313" key="3">
    <source>
        <dbReference type="Proteomes" id="UP000823399"/>
    </source>
</evidence>
<reference evidence="2" key="1">
    <citation type="journal article" date="2020" name="New Phytol.">
        <title>Comparative genomics reveals dynamic genome evolution in host specialist ectomycorrhizal fungi.</title>
        <authorList>
            <person name="Lofgren L.A."/>
            <person name="Nguyen N.H."/>
            <person name="Vilgalys R."/>
            <person name="Ruytinx J."/>
            <person name="Liao H.L."/>
            <person name="Branco S."/>
            <person name="Kuo A."/>
            <person name="LaButti K."/>
            <person name="Lipzen A."/>
            <person name="Andreopoulos W."/>
            <person name="Pangilinan J."/>
            <person name="Riley R."/>
            <person name="Hundley H."/>
            <person name="Na H."/>
            <person name="Barry K."/>
            <person name="Grigoriev I.V."/>
            <person name="Stajich J.E."/>
            <person name="Kennedy P.G."/>
        </authorList>
    </citation>
    <scope>NUCLEOTIDE SEQUENCE</scope>
    <source>
        <strain evidence="2">FC423</strain>
    </source>
</reference>
<evidence type="ECO:0000256" key="1">
    <source>
        <dbReference type="SAM" id="MobiDB-lite"/>
    </source>
</evidence>
<name>A0A9P7FF72_9AGAM</name>
<dbReference type="AlphaFoldDB" id="A0A9P7FF72"/>
<dbReference type="EMBL" id="JABBWM010000006">
    <property type="protein sequence ID" value="KAG2116642.1"/>
    <property type="molecule type" value="Genomic_DNA"/>
</dbReference>
<dbReference type="OrthoDB" id="3058553at2759"/>
<dbReference type="Proteomes" id="UP000823399">
    <property type="component" value="Unassembled WGS sequence"/>
</dbReference>